<accession>A0A9W4ECQ2</accession>
<protein>
    <submittedName>
        <fullName evidence="1">Uncharacterized protein</fullName>
    </submittedName>
</protein>
<dbReference type="EMBL" id="CAJVAX010000002">
    <property type="protein sequence ID" value="CAG7613294.1"/>
    <property type="molecule type" value="Genomic_DNA"/>
</dbReference>
<evidence type="ECO:0000313" key="2">
    <source>
        <dbReference type="Proteomes" id="UP001153328"/>
    </source>
</evidence>
<dbReference type="Pfam" id="PF19142">
    <property type="entry name" value="DUF5825"/>
    <property type="match status" value="1"/>
</dbReference>
<proteinExistence type="predicted"/>
<sequence length="195" mass="22076">MRGDLTVPSATGSTPVVGEHVHELYRGGVRFTSLDEPVRLDDPGPRDLRALDFVRVASARGLIVRWHLRTGEQADPALTARDLSHLQPPVSLDGSGADERIAQWRARFYLGRCMWRRGPGFVQIRDRRDGTLQRFELVRPEYAEAVPLLEEQRTDGVEPEVLAALRAERLLLTFGGLDWWAPYLLDRWPSPSMVL</sequence>
<gene>
    <name evidence="1" type="ORF">SBRY_100145</name>
</gene>
<organism evidence="1 2">
    <name type="scientific">Actinacidiphila bryophytorum</name>
    <dbReference type="NCBI Taxonomy" id="1436133"/>
    <lineage>
        <taxon>Bacteria</taxon>
        <taxon>Bacillati</taxon>
        <taxon>Actinomycetota</taxon>
        <taxon>Actinomycetes</taxon>
        <taxon>Kitasatosporales</taxon>
        <taxon>Streptomycetaceae</taxon>
        <taxon>Actinacidiphila</taxon>
    </lineage>
</organism>
<dbReference type="AlphaFoldDB" id="A0A9W4ECQ2"/>
<reference evidence="1" key="1">
    <citation type="submission" date="2021-06" db="EMBL/GenBank/DDBJ databases">
        <authorList>
            <person name="Arsene-Ploetze F."/>
        </authorList>
    </citation>
    <scope>NUCLEOTIDE SEQUENCE</scope>
    <source>
        <strain evidence="1">SBRY1</strain>
    </source>
</reference>
<dbReference type="Proteomes" id="UP001153328">
    <property type="component" value="Unassembled WGS sequence"/>
</dbReference>
<name>A0A9W4ECQ2_9ACTN</name>
<dbReference type="InterPro" id="IPR043863">
    <property type="entry name" value="DUF5825"/>
</dbReference>
<keyword evidence="2" id="KW-1185">Reference proteome</keyword>
<dbReference type="RefSeq" id="WP_205046418.1">
    <property type="nucleotide sequence ID" value="NZ_CAJVAX010000002.1"/>
</dbReference>
<comment type="caution">
    <text evidence="1">The sequence shown here is derived from an EMBL/GenBank/DDBJ whole genome shotgun (WGS) entry which is preliminary data.</text>
</comment>
<evidence type="ECO:0000313" key="1">
    <source>
        <dbReference type="EMBL" id="CAG7613294.1"/>
    </source>
</evidence>